<reference evidence="5 6" key="1">
    <citation type="journal article" date="2016" name="Nat. Commun.">
        <title>Ectomycorrhizal ecology is imprinted in the genome of the dominant symbiotic fungus Cenococcum geophilum.</title>
        <authorList>
            <consortium name="DOE Joint Genome Institute"/>
            <person name="Peter M."/>
            <person name="Kohler A."/>
            <person name="Ohm R.A."/>
            <person name="Kuo A."/>
            <person name="Krutzmann J."/>
            <person name="Morin E."/>
            <person name="Arend M."/>
            <person name="Barry K.W."/>
            <person name="Binder M."/>
            <person name="Choi C."/>
            <person name="Clum A."/>
            <person name="Copeland A."/>
            <person name="Grisel N."/>
            <person name="Haridas S."/>
            <person name="Kipfer T."/>
            <person name="LaButti K."/>
            <person name="Lindquist E."/>
            <person name="Lipzen A."/>
            <person name="Maire R."/>
            <person name="Meier B."/>
            <person name="Mihaltcheva S."/>
            <person name="Molinier V."/>
            <person name="Murat C."/>
            <person name="Poggeler S."/>
            <person name="Quandt C.A."/>
            <person name="Sperisen C."/>
            <person name="Tritt A."/>
            <person name="Tisserant E."/>
            <person name="Crous P.W."/>
            <person name="Henrissat B."/>
            <person name="Nehls U."/>
            <person name="Egli S."/>
            <person name="Spatafora J.W."/>
            <person name="Grigoriev I.V."/>
            <person name="Martin F.M."/>
        </authorList>
    </citation>
    <scope>NUCLEOTIDE SEQUENCE [LARGE SCALE GENOMIC DNA]</scope>
    <source>
        <strain evidence="5 6">CBS 207.34</strain>
    </source>
</reference>
<dbReference type="GO" id="GO:0044550">
    <property type="term" value="P:secondary metabolite biosynthetic process"/>
    <property type="evidence" value="ECO:0007669"/>
    <property type="project" value="TreeGrafter"/>
</dbReference>
<proteinExistence type="predicted"/>
<evidence type="ECO:0000313" key="5">
    <source>
        <dbReference type="EMBL" id="OCL02952.1"/>
    </source>
</evidence>
<dbReference type="Proteomes" id="UP000250140">
    <property type="component" value="Unassembled WGS sequence"/>
</dbReference>
<accession>A0A8E2EQB9</accession>
<evidence type="ECO:0000256" key="3">
    <source>
        <dbReference type="ARBA" id="ARBA00023002"/>
    </source>
</evidence>
<protein>
    <submittedName>
        <fullName evidence="5">Putative monooxygenase</fullName>
    </submittedName>
</protein>
<keyword evidence="2" id="KW-0274">FAD</keyword>
<organism evidence="5 6">
    <name type="scientific">Glonium stellatum</name>
    <dbReference type="NCBI Taxonomy" id="574774"/>
    <lineage>
        <taxon>Eukaryota</taxon>
        <taxon>Fungi</taxon>
        <taxon>Dikarya</taxon>
        <taxon>Ascomycota</taxon>
        <taxon>Pezizomycotina</taxon>
        <taxon>Dothideomycetes</taxon>
        <taxon>Pleosporomycetidae</taxon>
        <taxon>Gloniales</taxon>
        <taxon>Gloniaceae</taxon>
        <taxon>Glonium</taxon>
    </lineage>
</organism>
<keyword evidence="1" id="KW-0285">Flavoprotein</keyword>
<dbReference type="SUPFAM" id="SSF54373">
    <property type="entry name" value="FAD-linked reductases, C-terminal domain"/>
    <property type="match status" value="1"/>
</dbReference>
<dbReference type="InterPro" id="IPR036188">
    <property type="entry name" value="FAD/NAD-bd_sf"/>
</dbReference>
<dbReference type="FunFam" id="3.50.50.60:FF:000153">
    <property type="entry name" value="Salicylate hydroxylase, putative"/>
    <property type="match status" value="1"/>
</dbReference>
<evidence type="ECO:0000259" key="4">
    <source>
        <dbReference type="Pfam" id="PF01494"/>
    </source>
</evidence>
<dbReference type="InterPro" id="IPR002938">
    <property type="entry name" value="FAD-bd"/>
</dbReference>
<keyword evidence="5" id="KW-0503">Monooxygenase</keyword>
<evidence type="ECO:0000313" key="6">
    <source>
        <dbReference type="Proteomes" id="UP000250140"/>
    </source>
</evidence>
<dbReference type="GO" id="GO:0071949">
    <property type="term" value="F:FAD binding"/>
    <property type="evidence" value="ECO:0007669"/>
    <property type="project" value="InterPro"/>
</dbReference>
<keyword evidence="3" id="KW-0560">Oxidoreductase</keyword>
<dbReference type="EMBL" id="KV750843">
    <property type="protein sequence ID" value="OCL02952.1"/>
    <property type="molecule type" value="Genomic_DNA"/>
</dbReference>
<dbReference type="AlphaFoldDB" id="A0A8E2EQB9"/>
<dbReference type="OrthoDB" id="417877at2759"/>
<dbReference type="InterPro" id="IPR051104">
    <property type="entry name" value="FAD_monoxygenase"/>
</dbReference>
<evidence type="ECO:0000256" key="1">
    <source>
        <dbReference type="ARBA" id="ARBA00022630"/>
    </source>
</evidence>
<dbReference type="PANTHER" id="PTHR46720">
    <property type="entry name" value="HYDROXYLASE, PUTATIVE (AFU_ORTHOLOGUE AFUA_3G01460)-RELATED"/>
    <property type="match status" value="1"/>
</dbReference>
<dbReference type="PRINTS" id="PR00420">
    <property type="entry name" value="RNGMNOXGNASE"/>
</dbReference>
<dbReference type="GO" id="GO:0004497">
    <property type="term" value="F:monooxygenase activity"/>
    <property type="evidence" value="ECO:0007669"/>
    <property type="project" value="UniProtKB-KW"/>
</dbReference>
<name>A0A8E2EQB9_9PEZI</name>
<feature type="domain" description="FAD-binding" evidence="4">
    <location>
        <begin position="142"/>
        <end position="357"/>
    </location>
</feature>
<gene>
    <name evidence="5" type="ORF">AOQ84DRAFT_400921</name>
</gene>
<dbReference type="Pfam" id="PF01494">
    <property type="entry name" value="FAD_binding_3"/>
    <property type="match status" value="1"/>
</dbReference>
<dbReference type="PANTHER" id="PTHR46720:SF3">
    <property type="entry name" value="FAD-BINDING DOMAIN-CONTAINING PROTEIN-RELATED"/>
    <property type="match status" value="1"/>
</dbReference>
<keyword evidence="6" id="KW-1185">Reference proteome</keyword>
<dbReference type="Gene3D" id="3.50.50.60">
    <property type="entry name" value="FAD/NAD(P)-binding domain"/>
    <property type="match status" value="1"/>
</dbReference>
<dbReference type="SUPFAM" id="SSF51905">
    <property type="entry name" value="FAD/NAD(P)-binding domain"/>
    <property type="match status" value="1"/>
</dbReference>
<evidence type="ECO:0000256" key="2">
    <source>
        <dbReference type="ARBA" id="ARBA00022827"/>
    </source>
</evidence>
<sequence>MPGATEFEQPIDIAIVGAGIVGLALSLGLNHRNFRVKIYEQSKAFGGFGGGIGFSPNAVRCMQLLHPQLVEAQRKTATSSGDPKNPNDWMVYIDGYHHNSADPNDTEEKELFRLYTGRRGFEGCVRAQFQDELINLLPPDIIEFGKRLERVVDRGDDEKLVLHFQDGDTAEADAVIGCDGIKSRVRKLILGEDHPAALPSYNHQYALRGLVPMDRAIKALGEYKARNRHIHLGPGAYVITIPVAHGAMVNVVAFVTDPQDWSPTDKLTAPANKTEAIEAFANFGPAVKGIIGAITENSKMLDKWAIFDSFENPAPTYARGRVCIAGDAAHASAPHHGAGAGCGIEDDLALASLLVNVSATLNERGKTKKAAALRAAFTAYSNTRIERTQWLVRSSRFLGEALVWRNPKTLRDFDKCSEELTWRSHKIWDFDEQAMLRDLVEEYEQQLKME</sequence>